<sequence>MSGSAFLLAPLAALTGYAAGWLHFASLRRVARMITEGRLAAVGLQIGRLALLGLLLWVFARAGAAVLLAGAAGILVARARVTRGAR</sequence>
<name>A0A501WWS6_9RHOB</name>
<gene>
    <name evidence="2" type="ORF">FJM51_02405</name>
</gene>
<evidence type="ECO:0000313" key="3">
    <source>
        <dbReference type="Proteomes" id="UP000319255"/>
    </source>
</evidence>
<evidence type="ECO:0000256" key="1">
    <source>
        <dbReference type="SAM" id="Phobius"/>
    </source>
</evidence>
<dbReference type="Proteomes" id="UP000319255">
    <property type="component" value="Unassembled WGS sequence"/>
</dbReference>
<accession>A0A501WWS6</accession>
<reference evidence="2 3" key="1">
    <citation type="submission" date="2019-06" db="EMBL/GenBank/DDBJ databases">
        <title>A novel bacterium of genus Amaricoccus, isolated from marine sediment.</title>
        <authorList>
            <person name="Huang H."/>
            <person name="Mo K."/>
            <person name="Hu Y."/>
        </authorList>
    </citation>
    <scope>NUCLEOTIDE SEQUENCE [LARGE SCALE GENOMIC DNA]</scope>
    <source>
        <strain evidence="2 3">HB172011</strain>
    </source>
</reference>
<keyword evidence="3" id="KW-1185">Reference proteome</keyword>
<dbReference type="AlphaFoldDB" id="A0A501WWS6"/>
<keyword evidence="1" id="KW-0812">Transmembrane</keyword>
<dbReference type="RefSeq" id="WP_140452497.1">
    <property type="nucleotide sequence ID" value="NZ_VFRP01000001.1"/>
</dbReference>
<dbReference type="Pfam" id="PF12966">
    <property type="entry name" value="AtpR"/>
    <property type="match status" value="1"/>
</dbReference>
<keyword evidence="1" id="KW-0472">Membrane</keyword>
<dbReference type="InterPro" id="IPR017581">
    <property type="entry name" value="AtpR-like"/>
</dbReference>
<comment type="caution">
    <text evidence="2">The sequence shown here is derived from an EMBL/GenBank/DDBJ whole genome shotgun (WGS) entry which is preliminary data.</text>
</comment>
<organism evidence="2 3">
    <name type="scientific">Amaricoccus solimangrovi</name>
    <dbReference type="NCBI Taxonomy" id="2589815"/>
    <lineage>
        <taxon>Bacteria</taxon>
        <taxon>Pseudomonadati</taxon>
        <taxon>Pseudomonadota</taxon>
        <taxon>Alphaproteobacteria</taxon>
        <taxon>Rhodobacterales</taxon>
        <taxon>Paracoccaceae</taxon>
        <taxon>Amaricoccus</taxon>
    </lineage>
</organism>
<feature type="transmembrane region" description="Helical" evidence="1">
    <location>
        <begin position="54"/>
        <end position="77"/>
    </location>
</feature>
<proteinExistence type="predicted"/>
<dbReference type="EMBL" id="VFRP01000001">
    <property type="protein sequence ID" value="TPE53918.1"/>
    <property type="molecule type" value="Genomic_DNA"/>
</dbReference>
<evidence type="ECO:0000313" key="2">
    <source>
        <dbReference type="EMBL" id="TPE53918.1"/>
    </source>
</evidence>
<evidence type="ECO:0008006" key="4">
    <source>
        <dbReference type="Google" id="ProtNLM"/>
    </source>
</evidence>
<protein>
    <recommendedName>
        <fullName evidence="4">ATP synthase subunit I</fullName>
    </recommendedName>
</protein>
<keyword evidence="1" id="KW-1133">Transmembrane helix</keyword>